<sequence>MTASLILGLISVLQLMASIRLFYLALNQEASERVRQRLTAGQVAPVVEKPGWARLDRAFIRAGLGHPTERVGLALTLYALVVLIGYGLGGGIGAVCALLGVPLMLRLFVSWRYRVRVRRMIEQLPQLLDHSVRSLKSGRTLADAVLYGIAAADQPLKDGMSRIERNVQLGVSLPDAARDFAELYESDEFHLFALGLRVNHRYGGNASELMENLIRLIREREQAGRQLRAMTGETRMTALVLGLLPVGMAGYFMVVNPDYLLHMWNDGSGRIMLSMAFGLQLLGCLMLWRMLRSI</sequence>
<keyword evidence="5 6" id="KW-0472">Membrane</keyword>
<keyword evidence="3 6" id="KW-0812">Transmembrane</keyword>
<dbReference type="PANTHER" id="PTHR35007">
    <property type="entry name" value="INTEGRAL MEMBRANE PROTEIN-RELATED"/>
    <property type="match status" value="1"/>
</dbReference>
<evidence type="ECO:0000313" key="8">
    <source>
        <dbReference type="EMBL" id="KPC35499.1"/>
    </source>
</evidence>
<dbReference type="Pfam" id="PF00482">
    <property type="entry name" value="T2SSF"/>
    <property type="match status" value="1"/>
</dbReference>
<evidence type="ECO:0000256" key="3">
    <source>
        <dbReference type="ARBA" id="ARBA00022692"/>
    </source>
</evidence>
<evidence type="ECO:0000256" key="2">
    <source>
        <dbReference type="ARBA" id="ARBA00022475"/>
    </source>
</evidence>
<evidence type="ECO:0000256" key="4">
    <source>
        <dbReference type="ARBA" id="ARBA00022989"/>
    </source>
</evidence>
<feature type="transmembrane region" description="Helical" evidence="6">
    <location>
        <begin position="236"/>
        <end position="255"/>
    </location>
</feature>
<organism evidence="8 9">
    <name type="scientific">Pseudomonas syringae pv. cilantro</name>
    <dbReference type="NCBI Taxonomy" id="81035"/>
    <lineage>
        <taxon>Bacteria</taxon>
        <taxon>Pseudomonadati</taxon>
        <taxon>Pseudomonadota</taxon>
        <taxon>Gammaproteobacteria</taxon>
        <taxon>Pseudomonadales</taxon>
        <taxon>Pseudomonadaceae</taxon>
        <taxon>Pseudomonas</taxon>
        <taxon>Pseudomonas syringae</taxon>
    </lineage>
</organism>
<protein>
    <recommendedName>
        <fullName evidence="7">Type II secretion system protein GspF domain-containing protein</fullName>
    </recommendedName>
</protein>
<feature type="transmembrane region" description="Helical" evidence="6">
    <location>
        <begin position="267"/>
        <end position="288"/>
    </location>
</feature>
<evidence type="ECO:0000256" key="1">
    <source>
        <dbReference type="ARBA" id="ARBA00004651"/>
    </source>
</evidence>
<feature type="domain" description="Type II secretion system protein GspF" evidence="7">
    <location>
        <begin position="129"/>
        <end position="253"/>
    </location>
</feature>
<comment type="subcellular location">
    <subcellularLocation>
        <location evidence="1">Cell membrane</location>
        <topology evidence="1">Multi-pass membrane protein</topology>
    </subcellularLocation>
</comment>
<proteinExistence type="predicted"/>
<evidence type="ECO:0000256" key="6">
    <source>
        <dbReference type="SAM" id="Phobius"/>
    </source>
</evidence>
<dbReference type="PATRIC" id="fig|81035.3.peg.4167"/>
<dbReference type="EMBL" id="LGLN01000013">
    <property type="protein sequence ID" value="KPC35499.1"/>
    <property type="molecule type" value="Genomic_DNA"/>
</dbReference>
<dbReference type="PANTHER" id="PTHR35007:SF1">
    <property type="entry name" value="PILUS ASSEMBLY PROTEIN"/>
    <property type="match status" value="1"/>
</dbReference>
<keyword evidence="2" id="KW-1003">Cell membrane</keyword>
<evidence type="ECO:0000259" key="7">
    <source>
        <dbReference type="Pfam" id="PF00482"/>
    </source>
</evidence>
<gene>
    <name evidence="8" type="ORF">ABJ99_3909</name>
</gene>
<dbReference type="RefSeq" id="WP_054084405.1">
    <property type="nucleotide sequence ID" value="NZ_LGLN01000013.1"/>
</dbReference>
<dbReference type="AlphaFoldDB" id="A0A0N0GHE2"/>
<dbReference type="InterPro" id="IPR018076">
    <property type="entry name" value="T2SS_GspF_dom"/>
</dbReference>
<reference evidence="8 9" key="1">
    <citation type="submission" date="2015-07" db="EMBL/GenBank/DDBJ databases">
        <authorList>
            <person name="Noorani M."/>
        </authorList>
    </citation>
    <scope>NUCLEOTIDE SEQUENCE [LARGE SCALE GENOMIC DNA]</scope>
    <source>
        <strain evidence="8 9">0788_9</strain>
    </source>
</reference>
<feature type="transmembrane region" description="Helical" evidence="6">
    <location>
        <begin position="77"/>
        <end position="109"/>
    </location>
</feature>
<evidence type="ECO:0000313" key="9">
    <source>
        <dbReference type="Proteomes" id="UP000037891"/>
    </source>
</evidence>
<evidence type="ECO:0000256" key="5">
    <source>
        <dbReference type="ARBA" id="ARBA00023136"/>
    </source>
</evidence>
<name>A0A0N0GHE2_PSESX</name>
<comment type="caution">
    <text evidence="8">The sequence shown here is derived from an EMBL/GenBank/DDBJ whole genome shotgun (WGS) entry which is preliminary data.</text>
</comment>
<accession>A0A0N0GHE2</accession>
<reference evidence="8 9" key="2">
    <citation type="submission" date="2015-10" db="EMBL/GenBank/DDBJ databases">
        <title>Comparative genomics and high-throughput reverse genetic screens identify a new phytobacterial MAMP and an Arabidopsis receptor required for immune elicitation.</title>
        <authorList>
            <person name="Mott G.A."/>
            <person name="Thakur S."/>
            <person name="Wang P.W."/>
            <person name="Desveaux D."/>
            <person name="Guttman D.S."/>
        </authorList>
    </citation>
    <scope>NUCLEOTIDE SEQUENCE [LARGE SCALE GENOMIC DNA]</scope>
    <source>
        <strain evidence="8 9">0788_9</strain>
    </source>
</reference>
<dbReference type="Proteomes" id="UP000037891">
    <property type="component" value="Unassembled WGS sequence"/>
</dbReference>
<keyword evidence="4 6" id="KW-1133">Transmembrane helix</keyword>
<dbReference type="GO" id="GO:0005886">
    <property type="term" value="C:plasma membrane"/>
    <property type="evidence" value="ECO:0007669"/>
    <property type="project" value="UniProtKB-SubCell"/>
</dbReference>